<keyword evidence="5" id="KW-0812">Transmembrane</keyword>
<feature type="non-terminal residue" evidence="7">
    <location>
        <position position="294"/>
    </location>
</feature>
<sequence length="294" mass="33684">DQNRSEEAPMPDTKESNTTPRPQRHYPPRTCRICLETIFPTYEPPKEGIAAMLDPTPRVTYISSDPQAGRLIRPCKCSGSSRYVHEGCLQAWRHADRKYSRRNYWECPTCRFRYKLERMRWARWISSTATQILLTFVIMVAAIFIFGFIADPIIAVLLGDFDPLDEFPEEMQEIYDAPWTIHFIKGMASIGLLGFVKVVALPSFIFNVRQTIPVRLGGQRGRTGRGDIQNITLILILTGLVTIMMAVWNWVRLWSRRGLERAGERVADVQGEDDDFEDEPVFNSSNAQAPTKPE</sequence>
<evidence type="ECO:0000256" key="5">
    <source>
        <dbReference type="SAM" id="Phobius"/>
    </source>
</evidence>
<name>A0A0C3DU17_OIDMZ</name>
<keyword evidence="8" id="KW-1185">Reference proteome</keyword>
<evidence type="ECO:0000256" key="2">
    <source>
        <dbReference type="ARBA" id="ARBA00022771"/>
    </source>
</evidence>
<dbReference type="PROSITE" id="PS51292">
    <property type="entry name" value="ZF_RING_CH"/>
    <property type="match status" value="1"/>
</dbReference>
<keyword evidence="5" id="KW-0472">Membrane</keyword>
<feature type="transmembrane region" description="Helical" evidence="5">
    <location>
        <begin position="132"/>
        <end position="159"/>
    </location>
</feature>
<evidence type="ECO:0000256" key="3">
    <source>
        <dbReference type="ARBA" id="ARBA00022833"/>
    </source>
</evidence>
<keyword evidence="2" id="KW-0863">Zinc-finger</keyword>
<dbReference type="EMBL" id="KN832871">
    <property type="protein sequence ID" value="KIN05583.1"/>
    <property type="molecule type" value="Genomic_DNA"/>
</dbReference>
<protein>
    <recommendedName>
        <fullName evidence="6">RING-CH-type domain-containing protein</fullName>
    </recommendedName>
</protein>
<feature type="compositionally biased region" description="Polar residues" evidence="4">
    <location>
        <begin position="282"/>
        <end position="294"/>
    </location>
</feature>
<dbReference type="Gene3D" id="3.30.40.10">
    <property type="entry name" value="Zinc/RING finger domain, C3HC4 (zinc finger)"/>
    <property type="match status" value="1"/>
</dbReference>
<feature type="domain" description="RING-CH-type" evidence="6">
    <location>
        <begin position="23"/>
        <end position="117"/>
    </location>
</feature>
<evidence type="ECO:0000259" key="6">
    <source>
        <dbReference type="PROSITE" id="PS51292"/>
    </source>
</evidence>
<organism evidence="7 8">
    <name type="scientific">Oidiodendron maius (strain Zn)</name>
    <dbReference type="NCBI Taxonomy" id="913774"/>
    <lineage>
        <taxon>Eukaryota</taxon>
        <taxon>Fungi</taxon>
        <taxon>Dikarya</taxon>
        <taxon>Ascomycota</taxon>
        <taxon>Pezizomycotina</taxon>
        <taxon>Leotiomycetes</taxon>
        <taxon>Leotiomycetes incertae sedis</taxon>
        <taxon>Myxotrichaceae</taxon>
        <taxon>Oidiodendron</taxon>
    </lineage>
</organism>
<gene>
    <name evidence="7" type="ORF">OIDMADRAFT_73746</name>
</gene>
<dbReference type="OrthoDB" id="264354at2759"/>
<reference evidence="8" key="2">
    <citation type="submission" date="2015-01" db="EMBL/GenBank/DDBJ databases">
        <title>Evolutionary Origins and Diversification of the Mycorrhizal Mutualists.</title>
        <authorList>
            <consortium name="DOE Joint Genome Institute"/>
            <consortium name="Mycorrhizal Genomics Consortium"/>
            <person name="Kohler A."/>
            <person name="Kuo A."/>
            <person name="Nagy L.G."/>
            <person name="Floudas D."/>
            <person name="Copeland A."/>
            <person name="Barry K.W."/>
            <person name="Cichocki N."/>
            <person name="Veneault-Fourrey C."/>
            <person name="LaButti K."/>
            <person name="Lindquist E.A."/>
            <person name="Lipzen A."/>
            <person name="Lundell T."/>
            <person name="Morin E."/>
            <person name="Murat C."/>
            <person name="Riley R."/>
            <person name="Ohm R."/>
            <person name="Sun H."/>
            <person name="Tunlid A."/>
            <person name="Henrissat B."/>
            <person name="Grigoriev I.V."/>
            <person name="Hibbett D.S."/>
            <person name="Martin F."/>
        </authorList>
    </citation>
    <scope>NUCLEOTIDE SEQUENCE [LARGE SCALE GENOMIC DNA]</scope>
    <source>
        <strain evidence="8">Zn</strain>
    </source>
</reference>
<dbReference type="Pfam" id="PF12906">
    <property type="entry name" value="RINGv"/>
    <property type="match status" value="1"/>
</dbReference>
<proteinExistence type="predicted"/>
<dbReference type="InterPro" id="IPR013083">
    <property type="entry name" value="Znf_RING/FYVE/PHD"/>
</dbReference>
<feature type="region of interest" description="Disordered" evidence="4">
    <location>
        <begin position="1"/>
        <end position="27"/>
    </location>
</feature>
<keyword evidence="1" id="KW-0479">Metal-binding</keyword>
<evidence type="ECO:0000313" key="7">
    <source>
        <dbReference type="EMBL" id="KIN05583.1"/>
    </source>
</evidence>
<feature type="compositionally biased region" description="Acidic residues" evidence="4">
    <location>
        <begin position="270"/>
        <end position="280"/>
    </location>
</feature>
<dbReference type="HOGENOM" id="CLU_047453_0_0_1"/>
<accession>A0A0C3DU17</accession>
<dbReference type="STRING" id="913774.A0A0C3DU17"/>
<feature type="transmembrane region" description="Helical" evidence="5">
    <location>
        <begin position="179"/>
        <end position="207"/>
    </location>
</feature>
<dbReference type="CDD" id="cd16495">
    <property type="entry name" value="RING_CH-C4HC3_MARCH"/>
    <property type="match status" value="1"/>
</dbReference>
<evidence type="ECO:0000256" key="4">
    <source>
        <dbReference type="SAM" id="MobiDB-lite"/>
    </source>
</evidence>
<dbReference type="PANTHER" id="PTHR46347:SF1">
    <property type="entry name" value="RING_FYVE_PHD ZINC FINGER SUPERFAMILY PROTEIN"/>
    <property type="match status" value="1"/>
</dbReference>
<dbReference type="SMART" id="SM00744">
    <property type="entry name" value="RINGv"/>
    <property type="match status" value="1"/>
</dbReference>
<dbReference type="Proteomes" id="UP000054321">
    <property type="component" value="Unassembled WGS sequence"/>
</dbReference>
<dbReference type="PANTHER" id="PTHR46347">
    <property type="entry name" value="RING/FYVE/PHD ZINC FINGER SUPERFAMILY PROTEIN"/>
    <property type="match status" value="1"/>
</dbReference>
<keyword evidence="5" id="KW-1133">Transmembrane helix</keyword>
<dbReference type="InParanoid" id="A0A0C3DU17"/>
<dbReference type="InterPro" id="IPR011016">
    <property type="entry name" value="Znf_RING-CH"/>
</dbReference>
<reference evidence="7 8" key="1">
    <citation type="submission" date="2014-04" db="EMBL/GenBank/DDBJ databases">
        <authorList>
            <consortium name="DOE Joint Genome Institute"/>
            <person name="Kuo A."/>
            <person name="Martino E."/>
            <person name="Perotto S."/>
            <person name="Kohler A."/>
            <person name="Nagy L.G."/>
            <person name="Floudas D."/>
            <person name="Copeland A."/>
            <person name="Barry K.W."/>
            <person name="Cichocki N."/>
            <person name="Veneault-Fourrey C."/>
            <person name="LaButti K."/>
            <person name="Lindquist E.A."/>
            <person name="Lipzen A."/>
            <person name="Lundell T."/>
            <person name="Morin E."/>
            <person name="Murat C."/>
            <person name="Sun H."/>
            <person name="Tunlid A."/>
            <person name="Henrissat B."/>
            <person name="Grigoriev I.V."/>
            <person name="Hibbett D.S."/>
            <person name="Martin F."/>
            <person name="Nordberg H.P."/>
            <person name="Cantor M.N."/>
            <person name="Hua S.X."/>
        </authorList>
    </citation>
    <scope>NUCLEOTIDE SEQUENCE [LARGE SCALE GENOMIC DNA]</scope>
    <source>
        <strain evidence="7 8">Zn</strain>
    </source>
</reference>
<feature type="region of interest" description="Disordered" evidence="4">
    <location>
        <begin position="264"/>
        <end position="294"/>
    </location>
</feature>
<feature type="transmembrane region" description="Helical" evidence="5">
    <location>
        <begin position="228"/>
        <end position="251"/>
    </location>
</feature>
<keyword evidence="3" id="KW-0862">Zinc</keyword>
<dbReference type="AlphaFoldDB" id="A0A0C3DU17"/>
<dbReference type="SUPFAM" id="SSF57850">
    <property type="entry name" value="RING/U-box"/>
    <property type="match status" value="1"/>
</dbReference>
<evidence type="ECO:0000313" key="8">
    <source>
        <dbReference type="Proteomes" id="UP000054321"/>
    </source>
</evidence>
<feature type="non-terminal residue" evidence="7">
    <location>
        <position position="1"/>
    </location>
</feature>
<feature type="compositionally biased region" description="Basic and acidic residues" evidence="4">
    <location>
        <begin position="1"/>
        <end position="15"/>
    </location>
</feature>
<evidence type="ECO:0000256" key="1">
    <source>
        <dbReference type="ARBA" id="ARBA00022723"/>
    </source>
</evidence>
<dbReference type="GO" id="GO:0008270">
    <property type="term" value="F:zinc ion binding"/>
    <property type="evidence" value="ECO:0007669"/>
    <property type="project" value="UniProtKB-KW"/>
</dbReference>